<feature type="region of interest" description="Disordered" evidence="1">
    <location>
        <begin position="128"/>
        <end position="197"/>
    </location>
</feature>
<evidence type="ECO:0000313" key="2">
    <source>
        <dbReference type="EMBL" id="CEK98395.1"/>
    </source>
</evidence>
<evidence type="ECO:0000256" key="1">
    <source>
        <dbReference type="SAM" id="MobiDB-lite"/>
    </source>
</evidence>
<gene>
    <name evidence="2" type="primary">ORF218599</name>
</gene>
<feature type="compositionally biased region" description="Polar residues" evidence="1">
    <location>
        <begin position="135"/>
        <end position="145"/>
    </location>
</feature>
<protein>
    <submittedName>
        <fullName evidence="2">Uncharacterized protein</fullName>
    </submittedName>
</protein>
<organism evidence="2">
    <name type="scientific">Arion vulgaris</name>
    <dbReference type="NCBI Taxonomy" id="1028688"/>
    <lineage>
        <taxon>Eukaryota</taxon>
        <taxon>Metazoa</taxon>
        <taxon>Spiralia</taxon>
        <taxon>Lophotrochozoa</taxon>
        <taxon>Mollusca</taxon>
        <taxon>Gastropoda</taxon>
        <taxon>Heterobranchia</taxon>
        <taxon>Euthyneura</taxon>
        <taxon>Panpulmonata</taxon>
        <taxon>Eupulmonata</taxon>
        <taxon>Stylommatophora</taxon>
        <taxon>Helicina</taxon>
        <taxon>Arionoidea</taxon>
        <taxon>Arionidae</taxon>
        <taxon>Arion</taxon>
    </lineage>
</organism>
<feature type="non-terminal residue" evidence="2">
    <location>
        <position position="1"/>
    </location>
</feature>
<reference evidence="2" key="1">
    <citation type="submission" date="2014-12" db="EMBL/GenBank/DDBJ databases">
        <title>Insight into the proteome of Arion vulgaris.</title>
        <authorList>
            <person name="Aradska J."/>
            <person name="Bulat T."/>
            <person name="Smidak R."/>
            <person name="Sarate P."/>
            <person name="Gangsoo J."/>
            <person name="Sialana F."/>
            <person name="Bilban M."/>
            <person name="Lubec G."/>
        </authorList>
    </citation>
    <scope>NUCLEOTIDE SEQUENCE</scope>
    <source>
        <tissue evidence="2">Skin</tissue>
    </source>
</reference>
<feature type="compositionally biased region" description="Polar residues" evidence="1">
    <location>
        <begin position="181"/>
        <end position="197"/>
    </location>
</feature>
<dbReference type="EMBL" id="HACG01051524">
    <property type="protein sequence ID" value="CEK98395.1"/>
    <property type="molecule type" value="Transcribed_RNA"/>
</dbReference>
<feature type="compositionally biased region" description="Basic and acidic residues" evidence="1">
    <location>
        <begin position="148"/>
        <end position="166"/>
    </location>
</feature>
<proteinExistence type="predicted"/>
<dbReference type="AlphaFoldDB" id="A0A0B7C1U2"/>
<feature type="non-terminal residue" evidence="2">
    <location>
        <position position="197"/>
    </location>
</feature>
<accession>A0A0B7C1U2</accession>
<name>A0A0B7C1U2_9EUPU</name>
<sequence length="197" mass="21582">ENKEDLRDSLQDDLRKSRDRLSLRQEIISSKDRLNILGKISQGLTLAKDEPIVRSSSTPRISATLASLPPSAASSSSKSTMAAKFTAPSRFVRGLLSDSKTLSKKSRSLSSADVNEIRQVFRDRFSLRGEPPLSRSASLKFSQNKVVIGEEKDDKQSLASKEDQESRTTQADNESGDSGRAETNNGQTLQHRATTTG</sequence>